<dbReference type="Gene3D" id="1.10.238.10">
    <property type="entry name" value="EF-hand"/>
    <property type="match status" value="2"/>
</dbReference>
<dbReference type="eggNOG" id="KOG0028">
    <property type="taxonomic scope" value="Eukaryota"/>
</dbReference>
<dbReference type="SMR" id="A2DW12"/>
<dbReference type="InterPro" id="IPR011992">
    <property type="entry name" value="EF-hand-dom_pair"/>
</dbReference>
<dbReference type="STRING" id="5722.A2DW12"/>
<dbReference type="PROSITE" id="PS00018">
    <property type="entry name" value="EF_HAND_1"/>
    <property type="match status" value="2"/>
</dbReference>
<dbReference type="PANTHER" id="PTHR23048:SF59">
    <property type="entry name" value="EF-HAND SUPERFAMILY PROTEIN"/>
    <property type="match status" value="1"/>
</dbReference>
<feature type="domain" description="EF-hand" evidence="3">
    <location>
        <begin position="15"/>
        <end position="50"/>
    </location>
</feature>
<sequence>MNSLDKRVPRSLNDEQIREIKDAFDMFDVDGSGKIDPQELCVSLYTLGFDGVRDEVKKIIAELENIKGRYIDFPEFLKLVNATMQNRDPQDEMDKAFQRFDDDCTDRISFRNLKRVSLELGEQLTDEELQEMIRVADIDKDGEIGKDDFRQIMKTSDF</sequence>
<dbReference type="Proteomes" id="UP000001542">
    <property type="component" value="Unassembled WGS sequence"/>
</dbReference>
<organism evidence="4 5">
    <name type="scientific">Trichomonas vaginalis (strain ATCC PRA-98 / G3)</name>
    <dbReference type="NCBI Taxonomy" id="412133"/>
    <lineage>
        <taxon>Eukaryota</taxon>
        <taxon>Metamonada</taxon>
        <taxon>Parabasalia</taxon>
        <taxon>Trichomonadida</taxon>
        <taxon>Trichomonadidae</taxon>
        <taxon>Trichomonas</taxon>
    </lineage>
</organism>
<keyword evidence="5" id="KW-1185">Reference proteome</keyword>
<evidence type="ECO:0000313" key="5">
    <source>
        <dbReference type="Proteomes" id="UP000001542"/>
    </source>
</evidence>
<dbReference type="GO" id="GO:0000226">
    <property type="term" value="P:microtubule cytoskeleton organization"/>
    <property type="evidence" value="ECO:0000318"/>
    <property type="project" value="GO_Central"/>
</dbReference>
<proteinExistence type="predicted"/>
<dbReference type="PROSITE" id="PS50222">
    <property type="entry name" value="EF_HAND_2"/>
    <property type="match status" value="3"/>
</dbReference>
<evidence type="ECO:0000256" key="1">
    <source>
        <dbReference type="ARBA" id="ARBA00022737"/>
    </source>
</evidence>
<dbReference type="SUPFAM" id="SSF47473">
    <property type="entry name" value="EF-hand"/>
    <property type="match status" value="1"/>
</dbReference>
<dbReference type="GO" id="GO:0005509">
    <property type="term" value="F:calcium ion binding"/>
    <property type="evidence" value="ECO:0000318"/>
    <property type="project" value="GO_Central"/>
</dbReference>
<protein>
    <submittedName>
        <fullName evidence="4">Centrin, putative</fullName>
    </submittedName>
</protein>
<dbReference type="Pfam" id="PF13499">
    <property type="entry name" value="EF-hand_7"/>
    <property type="match status" value="2"/>
</dbReference>
<dbReference type="GO" id="GO:0005814">
    <property type="term" value="C:centriole"/>
    <property type="evidence" value="ECO:0000318"/>
    <property type="project" value="GO_Central"/>
</dbReference>
<reference evidence="4" key="2">
    <citation type="journal article" date="2007" name="Science">
        <title>Draft genome sequence of the sexually transmitted pathogen Trichomonas vaginalis.</title>
        <authorList>
            <person name="Carlton J.M."/>
            <person name="Hirt R.P."/>
            <person name="Silva J.C."/>
            <person name="Delcher A.L."/>
            <person name="Schatz M."/>
            <person name="Zhao Q."/>
            <person name="Wortman J.R."/>
            <person name="Bidwell S.L."/>
            <person name="Alsmark U.C.M."/>
            <person name="Besteiro S."/>
            <person name="Sicheritz-Ponten T."/>
            <person name="Noel C.J."/>
            <person name="Dacks J.B."/>
            <person name="Foster P.G."/>
            <person name="Simillion C."/>
            <person name="Van de Peer Y."/>
            <person name="Miranda-Saavedra D."/>
            <person name="Barton G.J."/>
            <person name="Westrop G.D."/>
            <person name="Mueller S."/>
            <person name="Dessi D."/>
            <person name="Fiori P.L."/>
            <person name="Ren Q."/>
            <person name="Paulsen I."/>
            <person name="Zhang H."/>
            <person name="Bastida-Corcuera F.D."/>
            <person name="Simoes-Barbosa A."/>
            <person name="Brown M.T."/>
            <person name="Hayes R.D."/>
            <person name="Mukherjee M."/>
            <person name="Okumura C.Y."/>
            <person name="Schneider R."/>
            <person name="Smith A.J."/>
            <person name="Vanacova S."/>
            <person name="Villalvazo M."/>
            <person name="Haas B.J."/>
            <person name="Pertea M."/>
            <person name="Feldblyum T.V."/>
            <person name="Utterback T.R."/>
            <person name="Shu C.L."/>
            <person name="Osoegawa K."/>
            <person name="de Jong P.J."/>
            <person name="Hrdy I."/>
            <person name="Horvathova L."/>
            <person name="Zubacova Z."/>
            <person name="Dolezal P."/>
            <person name="Malik S.B."/>
            <person name="Logsdon J.M. Jr."/>
            <person name="Henze K."/>
            <person name="Gupta A."/>
            <person name="Wang C.C."/>
            <person name="Dunne R.L."/>
            <person name="Upcroft J.A."/>
            <person name="Upcroft P."/>
            <person name="White O."/>
            <person name="Salzberg S.L."/>
            <person name="Tang P."/>
            <person name="Chiu C.-H."/>
            <person name="Lee Y.-S."/>
            <person name="Embley T.M."/>
            <person name="Coombs G.H."/>
            <person name="Mottram J.C."/>
            <person name="Tachezy J."/>
            <person name="Fraser-Liggett C.M."/>
            <person name="Johnson P.J."/>
        </authorList>
    </citation>
    <scope>NUCLEOTIDE SEQUENCE [LARGE SCALE GENOMIC DNA]</scope>
    <source>
        <strain evidence="4">G3</strain>
    </source>
</reference>
<dbReference type="OrthoDB" id="26525at2759"/>
<dbReference type="InterPro" id="IPR050230">
    <property type="entry name" value="CALM/Myosin/TropC-like"/>
</dbReference>
<dbReference type="GO" id="GO:0005634">
    <property type="term" value="C:nucleus"/>
    <property type="evidence" value="ECO:0000318"/>
    <property type="project" value="GO_Central"/>
</dbReference>
<feature type="domain" description="EF-hand" evidence="3">
    <location>
        <begin position="124"/>
        <end position="158"/>
    </location>
</feature>
<dbReference type="SMART" id="SM00054">
    <property type="entry name" value="EFh"/>
    <property type="match status" value="4"/>
</dbReference>
<accession>A2DW12</accession>
<evidence type="ECO:0000256" key="2">
    <source>
        <dbReference type="ARBA" id="ARBA00022837"/>
    </source>
</evidence>
<dbReference type="InterPro" id="IPR002048">
    <property type="entry name" value="EF_hand_dom"/>
</dbReference>
<dbReference type="EMBL" id="DS113256">
    <property type="protein sequence ID" value="EAY15457.1"/>
    <property type="molecule type" value="Genomic_DNA"/>
</dbReference>
<dbReference type="InParanoid" id="A2DW12"/>
<dbReference type="FunFam" id="1.10.238.10:FF:000331">
    <property type="entry name" value="Ca2+-binding EF-hand protein"/>
    <property type="match status" value="1"/>
</dbReference>
<reference evidence="4" key="1">
    <citation type="submission" date="2006-10" db="EMBL/GenBank/DDBJ databases">
        <authorList>
            <person name="Amadeo P."/>
            <person name="Zhao Q."/>
            <person name="Wortman J."/>
            <person name="Fraser-Liggett C."/>
            <person name="Carlton J."/>
        </authorList>
    </citation>
    <scope>NUCLEOTIDE SEQUENCE</scope>
    <source>
        <strain evidence="4">G3</strain>
    </source>
</reference>
<dbReference type="FunFam" id="1.10.238.10:FF:000639">
    <property type="entry name" value="Centrin, putative"/>
    <property type="match status" value="1"/>
</dbReference>
<dbReference type="KEGG" id="tva:4773460"/>
<keyword evidence="2" id="KW-0106">Calcium</keyword>
<evidence type="ECO:0000313" key="4">
    <source>
        <dbReference type="EMBL" id="EAY15457.1"/>
    </source>
</evidence>
<dbReference type="VEuPathDB" id="TrichDB:TVAGG3_0845250"/>
<dbReference type="CDD" id="cd00051">
    <property type="entry name" value="EFh"/>
    <property type="match status" value="1"/>
</dbReference>
<keyword evidence="1" id="KW-0677">Repeat</keyword>
<evidence type="ECO:0000259" key="3">
    <source>
        <dbReference type="PROSITE" id="PS50222"/>
    </source>
</evidence>
<dbReference type="PANTHER" id="PTHR23048">
    <property type="entry name" value="MYOSIN LIGHT CHAIN 1, 3"/>
    <property type="match status" value="1"/>
</dbReference>
<feature type="domain" description="EF-hand" evidence="3">
    <location>
        <begin position="88"/>
        <end position="123"/>
    </location>
</feature>
<name>A2DW12_TRIV3</name>
<dbReference type="RefSeq" id="XP_001327680.1">
    <property type="nucleotide sequence ID" value="XM_001327645.1"/>
</dbReference>
<dbReference type="InterPro" id="IPR018247">
    <property type="entry name" value="EF_Hand_1_Ca_BS"/>
</dbReference>
<gene>
    <name evidence="4" type="ORF">TVAG_252700</name>
</gene>
<dbReference type="VEuPathDB" id="TrichDB:TVAG_252700"/>
<dbReference type="AlphaFoldDB" id="A2DW12"/>